<accession>A0ABR6J1J7</accession>
<reference evidence="1 2" key="1">
    <citation type="submission" date="2020-08" db="EMBL/GenBank/DDBJ databases">
        <title>Genomic Encyclopedia of Type Strains, Phase IV (KMG-V): Genome sequencing to study the core and pangenomes of soil and plant-associated prokaryotes.</title>
        <authorList>
            <person name="Whitman W."/>
        </authorList>
    </citation>
    <scope>NUCLEOTIDE SEQUENCE [LARGE SCALE GENOMIC DNA]</scope>
    <source>
        <strain evidence="1 2">SEMIA 461</strain>
    </source>
</reference>
<evidence type="ECO:0000313" key="1">
    <source>
        <dbReference type="EMBL" id="MBB4488799.1"/>
    </source>
</evidence>
<evidence type="ECO:0000313" key="2">
    <source>
        <dbReference type="Proteomes" id="UP000534590"/>
    </source>
</evidence>
<dbReference type="Proteomes" id="UP000534590">
    <property type="component" value="Unassembled WGS sequence"/>
</dbReference>
<protein>
    <submittedName>
        <fullName evidence="1">Uncharacterized protein</fullName>
    </submittedName>
</protein>
<sequence length="37" mass="4132">MATRNLGQEFRVSPEISGSWEPEILLFTLPLGSARID</sequence>
<keyword evidence="2" id="KW-1185">Reference proteome</keyword>
<dbReference type="EMBL" id="JACIHP010000001">
    <property type="protein sequence ID" value="MBB4488799.1"/>
    <property type="molecule type" value="Genomic_DNA"/>
</dbReference>
<gene>
    <name evidence="1" type="ORF">GGE40_000579</name>
</gene>
<name>A0ABR6J1J7_AGRRD</name>
<proteinExistence type="predicted"/>
<comment type="caution">
    <text evidence="1">The sequence shown here is derived from an EMBL/GenBank/DDBJ whole genome shotgun (WGS) entry which is preliminary data.</text>
</comment>
<organism evidence="1 2">
    <name type="scientific">Agrobacterium radiobacter</name>
    <dbReference type="NCBI Taxonomy" id="362"/>
    <lineage>
        <taxon>Bacteria</taxon>
        <taxon>Pseudomonadati</taxon>
        <taxon>Pseudomonadota</taxon>
        <taxon>Alphaproteobacteria</taxon>
        <taxon>Hyphomicrobiales</taxon>
        <taxon>Rhizobiaceae</taxon>
        <taxon>Rhizobium/Agrobacterium group</taxon>
        <taxon>Agrobacterium</taxon>
        <taxon>Agrobacterium tumefaciens complex</taxon>
    </lineage>
</organism>